<protein>
    <recommendedName>
        <fullName evidence="2">Thioredoxin domain-containing protein</fullName>
    </recommendedName>
</protein>
<feature type="domain" description="Thioredoxin" evidence="2">
    <location>
        <begin position="1"/>
        <end position="111"/>
    </location>
</feature>
<proteinExistence type="predicted"/>
<name>A0A6C0CM77_9ZZZZ</name>
<dbReference type="PANTHER" id="PTHR46115">
    <property type="entry name" value="THIOREDOXIN-LIKE PROTEIN 1"/>
    <property type="match status" value="1"/>
</dbReference>
<evidence type="ECO:0000313" key="3">
    <source>
        <dbReference type="EMBL" id="QHT05886.1"/>
    </source>
</evidence>
<accession>A0A6C0CM77</accession>
<organism evidence="3">
    <name type="scientific">viral metagenome</name>
    <dbReference type="NCBI Taxonomy" id="1070528"/>
    <lineage>
        <taxon>unclassified sequences</taxon>
        <taxon>metagenomes</taxon>
        <taxon>organismal metagenomes</taxon>
    </lineage>
</organism>
<dbReference type="InterPro" id="IPR013766">
    <property type="entry name" value="Thioredoxin_domain"/>
</dbReference>
<dbReference type="InterPro" id="IPR036249">
    <property type="entry name" value="Thioredoxin-like_sf"/>
</dbReference>
<dbReference type="CDD" id="cd02947">
    <property type="entry name" value="TRX_family"/>
    <property type="match status" value="1"/>
</dbReference>
<keyword evidence="1" id="KW-1015">Disulfide bond</keyword>
<dbReference type="PROSITE" id="PS51352">
    <property type="entry name" value="THIOREDOXIN_2"/>
    <property type="match status" value="1"/>
</dbReference>
<dbReference type="InterPro" id="IPR017937">
    <property type="entry name" value="Thioredoxin_CS"/>
</dbReference>
<sequence>MPARKIELTKKEELKMVVSQEKYVVVKVTATWCGPCKRSKPLVEKWLELLPESVLYVEVDADKGSEISNILRIRSIPTLLSYINGDPTDVYSGGSDEVINKFFTKMKKHLSS</sequence>
<dbReference type="PROSITE" id="PS00194">
    <property type="entry name" value="THIOREDOXIN_1"/>
    <property type="match status" value="1"/>
</dbReference>
<dbReference type="EMBL" id="MN739460">
    <property type="protein sequence ID" value="QHT05886.1"/>
    <property type="molecule type" value="Genomic_DNA"/>
</dbReference>
<dbReference type="Pfam" id="PF00085">
    <property type="entry name" value="Thioredoxin"/>
    <property type="match status" value="1"/>
</dbReference>
<evidence type="ECO:0000256" key="1">
    <source>
        <dbReference type="ARBA" id="ARBA00023157"/>
    </source>
</evidence>
<evidence type="ECO:0000259" key="2">
    <source>
        <dbReference type="PROSITE" id="PS51352"/>
    </source>
</evidence>
<dbReference type="AlphaFoldDB" id="A0A6C0CM77"/>
<dbReference type="Gene3D" id="3.40.30.10">
    <property type="entry name" value="Glutaredoxin"/>
    <property type="match status" value="1"/>
</dbReference>
<dbReference type="SUPFAM" id="SSF52833">
    <property type="entry name" value="Thioredoxin-like"/>
    <property type="match status" value="1"/>
</dbReference>
<reference evidence="3" key="1">
    <citation type="journal article" date="2020" name="Nature">
        <title>Giant virus diversity and host interactions through global metagenomics.</title>
        <authorList>
            <person name="Schulz F."/>
            <person name="Roux S."/>
            <person name="Paez-Espino D."/>
            <person name="Jungbluth S."/>
            <person name="Walsh D.A."/>
            <person name="Denef V.J."/>
            <person name="McMahon K.D."/>
            <person name="Konstantinidis K.T."/>
            <person name="Eloe-Fadrosh E.A."/>
            <person name="Kyrpides N.C."/>
            <person name="Woyke T."/>
        </authorList>
    </citation>
    <scope>NUCLEOTIDE SEQUENCE</scope>
    <source>
        <strain evidence="3">GVMAG-M-3300021425-14</strain>
    </source>
</reference>